<dbReference type="PROSITE" id="PS51257">
    <property type="entry name" value="PROKAR_LIPOPROTEIN"/>
    <property type="match status" value="1"/>
</dbReference>
<gene>
    <name evidence="1" type="ORF">MIN45_P0545</name>
</gene>
<accession>A0AAU9CKL8</accession>
<evidence type="ECO:0000313" key="2">
    <source>
        <dbReference type="Proteomes" id="UP001321450"/>
    </source>
</evidence>
<dbReference type="RefSeq" id="WP_286293254.1">
    <property type="nucleotide sequence ID" value="NZ_AP024718.1"/>
</dbReference>
<sequence>MTRLFLVLLIPLAFGSCSWLVSDKEKELLAVRPLPPLKLPPASRAVPTLEAVKPPPAVPKPPRADAAATLDTLYLDLQQPFADAWIHILQALDQLQLEIIGRDPERGVLRIIESAAETELAQDRGLWEDLLYFFGKGAKLREREYQLVLQPADGHTRLFLLDADGHPLQDERARRLLKRLQRTLATIEIETT</sequence>
<dbReference type="EMBL" id="AP024718">
    <property type="protein sequence ID" value="BCX88177.1"/>
    <property type="molecule type" value="Genomic_DNA"/>
</dbReference>
<evidence type="ECO:0000313" key="1">
    <source>
        <dbReference type="EMBL" id="BCX88177.1"/>
    </source>
</evidence>
<dbReference type="AlphaFoldDB" id="A0AAU9CKL8"/>
<dbReference type="Gene3D" id="3.30.310.170">
    <property type="entry name" value="Outer membrane protein assembly factor BamC"/>
    <property type="match status" value="1"/>
</dbReference>
<dbReference type="Proteomes" id="UP001321450">
    <property type="component" value="Chromosome"/>
</dbReference>
<keyword evidence="2" id="KW-1185">Reference proteome</keyword>
<protein>
    <submittedName>
        <fullName evidence="1">Outer membrane protein assembly factor BamC</fullName>
    </submittedName>
</protein>
<reference evidence="2" key="1">
    <citation type="journal article" date="2024" name="Int. J. Syst. Evol. Microbiol.">
        <title>Methylomarinovum tepidoasis sp. nov., a moderately thermophilic methanotroph of the family Methylothermaceae isolated from a deep-sea hydrothermal field.</title>
        <authorList>
            <person name="Hirayama H."/>
            <person name="Takaki Y."/>
            <person name="Abe M."/>
            <person name="Miyazaki M."/>
            <person name="Uematsu K."/>
            <person name="Matsui Y."/>
            <person name="Takai K."/>
        </authorList>
    </citation>
    <scope>NUCLEOTIDE SEQUENCE [LARGE SCALE GENOMIC DNA]</scope>
    <source>
        <strain evidence="2">IN45</strain>
    </source>
</reference>
<proteinExistence type="predicted"/>
<dbReference type="InterPro" id="IPR042268">
    <property type="entry name" value="BamC_C"/>
</dbReference>
<dbReference type="InterPro" id="IPR010653">
    <property type="entry name" value="NlpB/DapX"/>
</dbReference>
<dbReference type="Pfam" id="PF06804">
    <property type="entry name" value="Lipoprotein_18"/>
    <property type="match status" value="1"/>
</dbReference>
<dbReference type="KEGG" id="meiy:MIN45_P0545"/>
<name>A0AAU9CKL8_9GAMM</name>
<organism evidence="1 2">
    <name type="scientific">Methylomarinovum tepidoasis</name>
    <dbReference type="NCBI Taxonomy" id="2840183"/>
    <lineage>
        <taxon>Bacteria</taxon>
        <taxon>Pseudomonadati</taxon>
        <taxon>Pseudomonadota</taxon>
        <taxon>Gammaproteobacteria</taxon>
        <taxon>Methylococcales</taxon>
        <taxon>Methylothermaceae</taxon>
        <taxon>Methylomarinovum</taxon>
    </lineage>
</organism>